<dbReference type="GO" id="GO:1990180">
    <property type="term" value="P:mitochondrial tRNA 3'-end processing"/>
    <property type="evidence" value="ECO:0007669"/>
    <property type="project" value="TreeGrafter"/>
</dbReference>
<evidence type="ECO:0000256" key="9">
    <source>
        <dbReference type="ARBA" id="ARBA00022801"/>
    </source>
</evidence>
<accession>A0A9Q3C469</accession>
<keyword evidence="7" id="KW-0479">Metal-binding</keyword>
<feature type="domain" description="tRNase Z endonuclease" evidence="13">
    <location>
        <begin position="26"/>
        <end position="76"/>
    </location>
</feature>
<dbReference type="SUPFAM" id="SSF56281">
    <property type="entry name" value="Metallo-hydrolase/oxidoreductase"/>
    <property type="match status" value="2"/>
</dbReference>
<dbReference type="EC" id="3.1.26.11" evidence="4"/>
<keyword evidence="6" id="KW-0540">Nuclease</keyword>
<evidence type="ECO:0000256" key="3">
    <source>
        <dbReference type="ARBA" id="ARBA00007823"/>
    </source>
</evidence>
<dbReference type="PANTHER" id="PTHR12553:SF49">
    <property type="entry name" value="ZINC PHOSPHODIESTERASE ELAC PROTEIN 2"/>
    <property type="match status" value="1"/>
</dbReference>
<feature type="region of interest" description="Disordered" evidence="11">
    <location>
        <begin position="796"/>
        <end position="837"/>
    </location>
</feature>
<dbReference type="Pfam" id="PF13691">
    <property type="entry name" value="Lactamase_B_4"/>
    <property type="match status" value="1"/>
</dbReference>
<dbReference type="InterPro" id="IPR047151">
    <property type="entry name" value="RNZ2-like"/>
</dbReference>
<keyword evidence="10" id="KW-0862">Zinc</keyword>
<dbReference type="Pfam" id="PF12706">
    <property type="entry name" value="Lactamase_B_2"/>
    <property type="match status" value="1"/>
</dbReference>
<protein>
    <recommendedName>
        <fullName evidence="4">ribonuclease Z</fullName>
        <ecNumber evidence="4">3.1.26.11</ecNumber>
    </recommendedName>
</protein>
<keyword evidence="9" id="KW-0378">Hydrolase</keyword>
<organism evidence="14 15">
    <name type="scientific">Austropuccinia psidii MF-1</name>
    <dbReference type="NCBI Taxonomy" id="1389203"/>
    <lineage>
        <taxon>Eukaryota</taxon>
        <taxon>Fungi</taxon>
        <taxon>Dikarya</taxon>
        <taxon>Basidiomycota</taxon>
        <taxon>Pucciniomycotina</taxon>
        <taxon>Pucciniomycetes</taxon>
        <taxon>Pucciniales</taxon>
        <taxon>Sphaerophragmiaceae</taxon>
        <taxon>Austropuccinia</taxon>
    </lineage>
</organism>
<reference evidence="14" key="1">
    <citation type="submission" date="2021-03" db="EMBL/GenBank/DDBJ databases">
        <title>Draft genome sequence of rust myrtle Austropuccinia psidii MF-1, a brazilian biotype.</title>
        <authorList>
            <person name="Quecine M.C."/>
            <person name="Pachon D.M.R."/>
            <person name="Bonatelli M.L."/>
            <person name="Correr F.H."/>
            <person name="Franceschini L.M."/>
            <person name="Leite T.F."/>
            <person name="Margarido G.R.A."/>
            <person name="Almeida C.A."/>
            <person name="Ferrarezi J.A."/>
            <person name="Labate C.A."/>
        </authorList>
    </citation>
    <scope>NUCLEOTIDE SEQUENCE</scope>
    <source>
        <strain evidence="14">MF-1</strain>
    </source>
</reference>
<evidence type="ECO:0000256" key="4">
    <source>
        <dbReference type="ARBA" id="ARBA00012477"/>
    </source>
</evidence>
<proteinExistence type="inferred from homology"/>
<dbReference type="GO" id="GO:0005739">
    <property type="term" value="C:mitochondrion"/>
    <property type="evidence" value="ECO:0007669"/>
    <property type="project" value="TreeGrafter"/>
</dbReference>
<evidence type="ECO:0000256" key="11">
    <source>
        <dbReference type="SAM" id="MobiDB-lite"/>
    </source>
</evidence>
<dbReference type="InterPro" id="IPR027794">
    <property type="entry name" value="tRNase_Z_dom"/>
</dbReference>
<name>A0A9Q3C469_9BASI</name>
<evidence type="ECO:0000313" key="14">
    <source>
        <dbReference type="EMBL" id="MBW0475956.1"/>
    </source>
</evidence>
<dbReference type="OrthoDB" id="527344at2759"/>
<evidence type="ECO:0000259" key="12">
    <source>
        <dbReference type="Pfam" id="PF12706"/>
    </source>
</evidence>
<comment type="caution">
    <text evidence="14">The sequence shown here is derived from an EMBL/GenBank/DDBJ whole genome shotgun (WGS) entry which is preliminary data.</text>
</comment>
<comment type="cofactor">
    <cofactor evidence="2">
        <name>Zn(2+)</name>
        <dbReference type="ChEBI" id="CHEBI:29105"/>
    </cofactor>
</comment>
<dbReference type="AlphaFoldDB" id="A0A9Q3C469"/>
<evidence type="ECO:0000256" key="10">
    <source>
        <dbReference type="ARBA" id="ARBA00022833"/>
    </source>
</evidence>
<evidence type="ECO:0000313" key="15">
    <source>
        <dbReference type="Proteomes" id="UP000765509"/>
    </source>
</evidence>
<evidence type="ECO:0000259" key="13">
    <source>
        <dbReference type="Pfam" id="PF13691"/>
    </source>
</evidence>
<evidence type="ECO:0000256" key="7">
    <source>
        <dbReference type="ARBA" id="ARBA00022723"/>
    </source>
</evidence>
<dbReference type="GO" id="GO:0046872">
    <property type="term" value="F:metal ion binding"/>
    <property type="evidence" value="ECO:0007669"/>
    <property type="project" value="UniProtKB-KW"/>
</dbReference>
<dbReference type="InterPro" id="IPR001279">
    <property type="entry name" value="Metallo-B-lactamas"/>
</dbReference>
<evidence type="ECO:0000256" key="8">
    <source>
        <dbReference type="ARBA" id="ARBA00022759"/>
    </source>
</evidence>
<keyword evidence="8" id="KW-0255">Endonuclease</keyword>
<dbReference type="CDD" id="cd07718">
    <property type="entry name" value="RNaseZ_ELAC1_ELAC2-C-term-like_MBL-fold"/>
    <property type="match status" value="1"/>
</dbReference>
<dbReference type="InterPro" id="IPR036866">
    <property type="entry name" value="RibonucZ/Hydroxyglut_hydro"/>
</dbReference>
<feature type="domain" description="Metallo-beta-lactamase" evidence="12">
    <location>
        <begin position="529"/>
        <end position="738"/>
    </location>
</feature>
<keyword evidence="5" id="KW-0819">tRNA processing</keyword>
<dbReference type="Gene3D" id="3.60.15.10">
    <property type="entry name" value="Ribonuclease Z/Hydroxyacylglutathione hydrolase-like"/>
    <property type="match status" value="2"/>
</dbReference>
<gene>
    <name evidence="14" type="ORF">O181_015671</name>
</gene>
<sequence length="837" mass="92393">MPANAGPLTRPSVGANSPISIRPILVHSSDSSCPTLLLSFDKSRYLFNCPENTSRAFVQSRITQRNLCNVFLSSPRAAYAGGTYGMLMTLADSKMEKIRLIGPAGLKYMMACGRLFTRRQGMAVEVVEFQTDSLLQPVFHDEFIWVYAIGGKANDEVLMGSKRPSDNDNDQVMASKRARLLAENSGASQTDCVTSCKIPDKLQEIIDDMFRSEDLPREPSTNKFRPAYSYERLRAPKSQLNADPVSYLVVGPRLRGKFLPEKAKALGVKPGPDFAKLVNGQSIEVDGGRLVSGDMCIEGGSPGSAFLISNVASLEQLSQKALLDPERFNSACDGAKLVVVYHFVHEAVLLDERYIRWISKFGPSVKHYVSTPAHCPDLFTFKPSAVLQLKLNMVSPSLFSLPHYSLEPKLSCKSESLNMLKRSEVFCINPTHPMEPNKSTLDYKLFDGSIEKDELISRLHLKSEFAQLLDEVRNTVSMDSQHVNGTSTSGNEIIATTLGTASAAPSKYRNVSSTLLHLPHAQGTGLDFILLDAGEGTLGQIKRKFGPQWTTILKNLKLIFISHLHADHHCGLMSILAERSKLSECNPVALVCQYGMFLHLTERLVIEQLGSWSSRLFQWFNSEDLVRTSAARPQKIIRLQELLSCGLEVETVPVAHWGKCYGICIQHKHQNQKIVFSGDTKPCNSLVDAGQGADLLIHEATLGAEEIELAEIKGHSTIDQAIETALRMKAKNCLLNHFSGRYPKLPPSFNKVRDHQTNVGVSFDLMSCTISQVAELQNLLPALEYVVKTQENFDAQEEADEPVMSATAPKKQTKANKSTNGRKLCGNRQRLPNGGAA</sequence>
<dbReference type="Proteomes" id="UP000765509">
    <property type="component" value="Unassembled WGS sequence"/>
</dbReference>
<evidence type="ECO:0000256" key="5">
    <source>
        <dbReference type="ARBA" id="ARBA00022694"/>
    </source>
</evidence>
<dbReference type="GO" id="GO:0042781">
    <property type="term" value="F:3'-tRNA processing endoribonuclease activity"/>
    <property type="evidence" value="ECO:0007669"/>
    <property type="project" value="UniProtKB-EC"/>
</dbReference>
<keyword evidence="15" id="KW-1185">Reference proteome</keyword>
<evidence type="ECO:0000256" key="2">
    <source>
        <dbReference type="ARBA" id="ARBA00001947"/>
    </source>
</evidence>
<dbReference type="EMBL" id="AVOT02004290">
    <property type="protein sequence ID" value="MBW0475956.1"/>
    <property type="molecule type" value="Genomic_DNA"/>
</dbReference>
<comment type="similarity">
    <text evidence="3">Belongs to the RNase Z family.</text>
</comment>
<evidence type="ECO:0000256" key="1">
    <source>
        <dbReference type="ARBA" id="ARBA00000402"/>
    </source>
</evidence>
<dbReference type="PANTHER" id="PTHR12553">
    <property type="entry name" value="ZINC PHOSPHODIESTERASE ELAC PROTEIN 2"/>
    <property type="match status" value="1"/>
</dbReference>
<comment type="catalytic activity">
    <reaction evidence="1">
        <text>Endonucleolytic cleavage of RNA, removing extra 3' nucleotides from tRNA precursor, generating 3' termini of tRNAs. A 3'-hydroxy group is left at the tRNA terminus and a 5'-phosphoryl group is left at the trailer molecule.</text>
        <dbReference type="EC" id="3.1.26.11"/>
    </reaction>
</comment>
<evidence type="ECO:0000256" key="6">
    <source>
        <dbReference type="ARBA" id="ARBA00022722"/>
    </source>
</evidence>